<protein>
    <submittedName>
        <fullName evidence="1">Uncharacterized protein</fullName>
    </submittedName>
</protein>
<reference evidence="1" key="2">
    <citation type="journal article" date="2024" name="Plant">
        <title>Genomic evolution and insights into agronomic trait innovations of Sesamum species.</title>
        <authorList>
            <person name="Miao H."/>
            <person name="Wang L."/>
            <person name="Qu L."/>
            <person name="Liu H."/>
            <person name="Sun Y."/>
            <person name="Le M."/>
            <person name="Wang Q."/>
            <person name="Wei S."/>
            <person name="Zheng Y."/>
            <person name="Lin W."/>
            <person name="Duan Y."/>
            <person name="Cao H."/>
            <person name="Xiong S."/>
            <person name="Wang X."/>
            <person name="Wei L."/>
            <person name="Li C."/>
            <person name="Ma Q."/>
            <person name="Ju M."/>
            <person name="Zhao R."/>
            <person name="Li G."/>
            <person name="Mu C."/>
            <person name="Tian Q."/>
            <person name="Mei H."/>
            <person name="Zhang T."/>
            <person name="Gao T."/>
            <person name="Zhang H."/>
        </authorList>
    </citation>
    <scope>NUCLEOTIDE SEQUENCE</scope>
    <source>
        <strain evidence="1">KEN1</strain>
    </source>
</reference>
<comment type="caution">
    <text evidence="1">The sequence shown here is derived from an EMBL/GenBank/DDBJ whole genome shotgun (WGS) entry which is preliminary data.</text>
</comment>
<dbReference type="AlphaFoldDB" id="A0AAW2SS36"/>
<name>A0AAW2SS36_9LAMI</name>
<evidence type="ECO:0000313" key="1">
    <source>
        <dbReference type="EMBL" id="KAL0395390.1"/>
    </source>
</evidence>
<dbReference type="PANTHER" id="PTHR33437">
    <property type="entry name" value="OS06G0361200 PROTEIN"/>
    <property type="match status" value="1"/>
</dbReference>
<sequence>MGASRDGGIALPLKFALSLGAKQKTKVVEKDLLDDNMIHSSSTSSKAEIAIVMMVKTTSLKEQVALLTVAVGDLFKHVQDRDDSLTDSTKSFKSTVNEAIAKTYETRVQVFKSYIKPYTKRIEQLRMLENYQPSKFQQFNGHGDPRQHIAHFIEMCNNAGTDGDLLAK</sequence>
<accession>A0AAW2SS36</accession>
<organism evidence="1">
    <name type="scientific">Sesamum latifolium</name>
    <dbReference type="NCBI Taxonomy" id="2727402"/>
    <lineage>
        <taxon>Eukaryota</taxon>
        <taxon>Viridiplantae</taxon>
        <taxon>Streptophyta</taxon>
        <taxon>Embryophyta</taxon>
        <taxon>Tracheophyta</taxon>
        <taxon>Spermatophyta</taxon>
        <taxon>Magnoliopsida</taxon>
        <taxon>eudicotyledons</taxon>
        <taxon>Gunneridae</taxon>
        <taxon>Pentapetalae</taxon>
        <taxon>asterids</taxon>
        <taxon>lamiids</taxon>
        <taxon>Lamiales</taxon>
        <taxon>Pedaliaceae</taxon>
        <taxon>Sesamum</taxon>
    </lineage>
</organism>
<dbReference type="PANTHER" id="PTHR33437:SF2">
    <property type="entry name" value="OS06G0361200 PROTEIN"/>
    <property type="match status" value="1"/>
</dbReference>
<proteinExistence type="predicted"/>
<gene>
    <name evidence="1" type="ORF">Slati_4505200</name>
</gene>
<reference evidence="1" key="1">
    <citation type="submission" date="2020-06" db="EMBL/GenBank/DDBJ databases">
        <authorList>
            <person name="Li T."/>
            <person name="Hu X."/>
            <person name="Zhang T."/>
            <person name="Song X."/>
            <person name="Zhang H."/>
            <person name="Dai N."/>
            <person name="Sheng W."/>
            <person name="Hou X."/>
            <person name="Wei L."/>
        </authorList>
    </citation>
    <scope>NUCLEOTIDE SEQUENCE</scope>
    <source>
        <strain evidence="1">KEN1</strain>
        <tissue evidence="1">Leaf</tissue>
    </source>
</reference>
<dbReference type="EMBL" id="JACGWN010000016">
    <property type="protein sequence ID" value="KAL0395390.1"/>
    <property type="molecule type" value="Genomic_DNA"/>
</dbReference>